<dbReference type="PROSITE" id="PS50887">
    <property type="entry name" value="GGDEF"/>
    <property type="match status" value="1"/>
</dbReference>
<evidence type="ECO:0000259" key="1">
    <source>
        <dbReference type="PROSITE" id="PS50883"/>
    </source>
</evidence>
<feature type="domain" description="EAL" evidence="1">
    <location>
        <begin position="466"/>
        <end position="719"/>
    </location>
</feature>
<dbReference type="SMART" id="SM00267">
    <property type="entry name" value="GGDEF"/>
    <property type="match status" value="1"/>
</dbReference>
<gene>
    <name evidence="3" type="ORF">GCM10007966_20350</name>
</gene>
<evidence type="ECO:0000313" key="3">
    <source>
        <dbReference type="EMBL" id="GGI91634.1"/>
    </source>
</evidence>
<reference evidence="3" key="2">
    <citation type="submission" date="2020-09" db="EMBL/GenBank/DDBJ databases">
        <authorList>
            <person name="Sun Q."/>
            <person name="Ohkuma M."/>
        </authorList>
    </citation>
    <scope>NUCLEOTIDE SEQUENCE</scope>
    <source>
        <strain evidence="3">JCM 13919</strain>
    </source>
</reference>
<dbReference type="CDD" id="cd01949">
    <property type="entry name" value="GGDEF"/>
    <property type="match status" value="1"/>
</dbReference>
<dbReference type="InterPro" id="IPR001633">
    <property type="entry name" value="EAL_dom"/>
</dbReference>
<dbReference type="PROSITE" id="PS50883">
    <property type="entry name" value="EAL"/>
    <property type="match status" value="1"/>
</dbReference>
<feature type="domain" description="GGDEF" evidence="2">
    <location>
        <begin position="324"/>
        <end position="457"/>
    </location>
</feature>
<name>A0A917JY25_9GAMM</name>
<dbReference type="Pfam" id="PF12860">
    <property type="entry name" value="PAS_7"/>
    <property type="match status" value="1"/>
</dbReference>
<dbReference type="SUPFAM" id="SSF55785">
    <property type="entry name" value="PYP-like sensor domain (PAS domain)"/>
    <property type="match status" value="1"/>
</dbReference>
<accession>A0A917JY25</accession>
<evidence type="ECO:0000259" key="2">
    <source>
        <dbReference type="PROSITE" id="PS50887"/>
    </source>
</evidence>
<organism evidence="3 4">
    <name type="scientific">Legionella impletisoli</name>
    <dbReference type="NCBI Taxonomy" id="343510"/>
    <lineage>
        <taxon>Bacteria</taxon>
        <taxon>Pseudomonadati</taxon>
        <taxon>Pseudomonadota</taxon>
        <taxon>Gammaproteobacteria</taxon>
        <taxon>Legionellales</taxon>
        <taxon>Legionellaceae</taxon>
        <taxon>Legionella</taxon>
    </lineage>
</organism>
<dbReference type="SUPFAM" id="SSF55073">
    <property type="entry name" value="Nucleotide cyclase"/>
    <property type="match status" value="1"/>
</dbReference>
<dbReference type="NCBIfam" id="TIGR00254">
    <property type="entry name" value="GGDEF"/>
    <property type="match status" value="1"/>
</dbReference>
<dbReference type="PANTHER" id="PTHR44757">
    <property type="entry name" value="DIGUANYLATE CYCLASE DGCP"/>
    <property type="match status" value="1"/>
</dbReference>
<dbReference type="RefSeq" id="WP_165481180.1">
    <property type="nucleotide sequence ID" value="NZ_BMOB01000011.1"/>
</dbReference>
<sequence>MEEVDFRILIIGKDTTTAGKNFFEFENNSTSRLRPVFSVDHTSTNSKALAKIKKNLVNKHSFLLVVLAEKDQSNLSKSNFIKQALQLDEKLSLIVYTDDLKDFFKYSFPSGFNDNVVALREPYDKQALQQVIRVMAKKWIMERDAKEYYKLINQILGDDVSLRHQSRSLLKAAIETSSSGLLVVDLKGNLVTYNSQFIQIWDLNQQIIKAMTTRELLTSLMAKLSKPLTFLRFVNGMKQDPEISGKERCQLKNGIIIECLSKPYSMDQSTAGRLWVFQDITERVQMEHKLAYQATHDALTKLPNRILLFDRLNHYLETHRRHNERFALLFLDLDRFKLVNDSLTHAYGDRLLCAVVKRISKLIRSSDTFARFGGDEFIIIPSSLKSKDDIVSIAHKLVDAFQKPFTINGKVIQIRTSIGIAIYPNDGKTSKQLLNSADVAMYYAKERGGDQFRFYSDSLSKQSRQRYQLEAQLQQALKRNEFYLVYQPQFSSNQHILKSAEALIRWRHPEKDEILPMNFIPTAELTGLITPIGEWVVEEACRQHCAWIKLGLPPVSIAVNISLRQIRHYDFVNNMTRIIKKHGIDPKFINIEITENTLLVHRDVCEKIKDLKSQGFKIVIDDFGRAHSSLNYLRDLKVDGIKIDSSFIKNITKDENDELVIKAMIAMANRMDFEVIAEGVETEQQVDFLKEQHCNGLQGYYFSRPLSQQKVTELFKNSFINNIRST</sequence>
<dbReference type="InterPro" id="IPR000014">
    <property type="entry name" value="PAS"/>
</dbReference>
<proteinExistence type="predicted"/>
<dbReference type="Gene3D" id="3.30.70.270">
    <property type="match status" value="1"/>
</dbReference>
<dbReference type="InterPro" id="IPR052155">
    <property type="entry name" value="Biofilm_reg_signaling"/>
</dbReference>
<dbReference type="SUPFAM" id="SSF141868">
    <property type="entry name" value="EAL domain-like"/>
    <property type="match status" value="1"/>
</dbReference>
<dbReference type="Gene3D" id="3.20.20.450">
    <property type="entry name" value="EAL domain"/>
    <property type="match status" value="1"/>
</dbReference>
<evidence type="ECO:0000313" key="4">
    <source>
        <dbReference type="Proteomes" id="UP000630149"/>
    </source>
</evidence>
<dbReference type="PANTHER" id="PTHR44757:SF2">
    <property type="entry name" value="BIOFILM ARCHITECTURE MAINTENANCE PROTEIN MBAA"/>
    <property type="match status" value="1"/>
</dbReference>
<dbReference type="InterPro" id="IPR035965">
    <property type="entry name" value="PAS-like_dom_sf"/>
</dbReference>
<dbReference type="InterPro" id="IPR029787">
    <property type="entry name" value="Nucleotide_cyclase"/>
</dbReference>
<keyword evidence="4" id="KW-1185">Reference proteome</keyword>
<dbReference type="Pfam" id="PF00563">
    <property type="entry name" value="EAL"/>
    <property type="match status" value="1"/>
</dbReference>
<protein>
    <submittedName>
        <fullName evidence="3">Two-component system response regulator</fullName>
    </submittedName>
</protein>
<dbReference type="Proteomes" id="UP000630149">
    <property type="component" value="Unassembled WGS sequence"/>
</dbReference>
<dbReference type="AlphaFoldDB" id="A0A917JY25"/>
<dbReference type="CDD" id="cd01948">
    <property type="entry name" value="EAL"/>
    <property type="match status" value="1"/>
</dbReference>
<dbReference type="SMART" id="SM00052">
    <property type="entry name" value="EAL"/>
    <property type="match status" value="1"/>
</dbReference>
<dbReference type="Pfam" id="PF00990">
    <property type="entry name" value="GGDEF"/>
    <property type="match status" value="1"/>
</dbReference>
<reference evidence="3" key="1">
    <citation type="journal article" date="2014" name="Int. J. Syst. Evol. Microbiol.">
        <title>Complete genome sequence of Corynebacterium casei LMG S-19264T (=DSM 44701T), isolated from a smear-ripened cheese.</title>
        <authorList>
            <consortium name="US DOE Joint Genome Institute (JGI-PGF)"/>
            <person name="Walter F."/>
            <person name="Albersmeier A."/>
            <person name="Kalinowski J."/>
            <person name="Ruckert C."/>
        </authorList>
    </citation>
    <scope>NUCLEOTIDE SEQUENCE</scope>
    <source>
        <strain evidence="3">JCM 13919</strain>
    </source>
</reference>
<dbReference type="EMBL" id="BMOB01000011">
    <property type="protein sequence ID" value="GGI91634.1"/>
    <property type="molecule type" value="Genomic_DNA"/>
</dbReference>
<dbReference type="InterPro" id="IPR000160">
    <property type="entry name" value="GGDEF_dom"/>
</dbReference>
<dbReference type="InterPro" id="IPR035919">
    <property type="entry name" value="EAL_sf"/>
</dbReference>
<dbReference type="Gene3D" id="3.30.450.20">
    <property type="entry name" value="PAS domain"/>
    <property type="match status" value="1"/>
</dbReference>
<dbReference type="NCBIfam" id="TIGR00229">
    <property type="entry name" value="sensory_box"/>
    <property type="match status" value="1"/>
</dbReference>
<dbReference type="InterPro" id="IPR043128">
    <property type="entry name" value="Rev_trsase/Diguanyl_cyclase"/>
</dbReference>
<comment type="caution">
    <text evidence="3">The sequence shown here is derived from an EMBL/GenBank/DDBJ whole genome shotgun (WGS) entry which is preliminary data.</text>
</comment>